<evidence type="ECO:0000259" key="3">
    <source>
        <dbReference type="Pfam" id="PF10105"/>
    </source>
</evidence>
<evidence type="ECO:0000313" key="5">
    <source>
        <dbReference type="Proteomes" id="UP000612808"/>
    </source>
</evidence>
<evidence type="ECO:0000256" key="1">
    <source>
        <dbReference type="ARBA" id="ARBA00006484"/>
    </source>
</evidence>
<keyword evidence="5" id="KW-1185">Reference proteome</keyword>
<feature type="compositionally biased region" description="Basic residues" evidence="2">
    <location>
        <begin position="210"/>
        <end position="226"/>
    </location>
</feature>
<dbReference type="Proteomes" id="UP000612808">
    <property type="component" value="Unassembled WGS sequence"/>
</dbReference>
<dbReference type="InterPro" id="IPR036291">
    <property type="entry name" value="NAD(P)-bd_dom_sf"/>
</dbReference>
<dbReference type="PANTHER" id="PTHR42879:SF2">
    <property type="entry name" value="3-OXOACYL-[ACYL-CARRIER-PROTEIN] REDUCTASE FABG"/>
    <property type="match status" value="1"/>
</dbReference>
<dbReference type="NCBIfam" id="TIGR03936">
    <property type="entry name" value="sam_1_link_chp"/>
    <property type="match status" value="1"/>
</dbReference>
<proteinExistence type="inferred from homology"/>
<dbReference type="InterPro" id="IPR050259">
    <property type="entry name" value="SDR"/>
</dbReference>
<dbReference type="PANTHER" id="PTHR42879">
    <property type="entry name" value="3-OXOACYL-(ACYL-CARRIER-PROTEIN) REDUCTASE"/>
    <property type="match status" value="1"/>
</dbReference>
<dbReference type="EMBL" id="BOMB01000024">
    <property type="protein sequence ID" value="GID13437.1"/>
    <property type="molecule type" value="Genomic_DNA"/>
</dbReference>
<protein>
    <recommendedName>
        <fullName evidence="3">DUF2344 domain-containing protein</fullName>
    </recommendedName>
</protein>
<dbReference type="InterPro" id="IPR018768">
    <property type="entry name" value="DUF2344"/>
</dbReference>
<reference evidence="4" key="1">
    <citation type="submission" date="2021-01" db="EMBL/GenBank/DDBJ databases">
        <title>Whole genome shotgun sequence of Actinocatenispora rupis NBRC 107355.</title>
        <authorList>
            <person name="Komaki H."/>
            <person name="Tamura T."/>
        </authorList>
    </citation>
    <scope>NUCLEOTIDE SEQUENCE</scope>
    <source>
        <strain evidence="4">NBRC 107355</strain>
    </source>
</reference>
<dbReference type="Pfam" id="PF00106">
    <property type="entry name" value="adh_short"/>
    <property type="match status" value="1"/>
</dbReference>
<dbReference type="AlphaFoldDB" id="A0A8J3JBD5"/>
<dbReference type="InterPro" id="IPR002347">
    <property type="entry name" value="SDR_fam"/>
</dbReference>
<dbReference type="PRINTS" id="PR00081">
    <property type="entry name" value="GDHRDH"/>
</dbReference>
<comment type="caution">
    <text evidence="4">The sequence shown here is derived from an EMBL/GenBank/DDBJ whole genome shotgun (WGS) entry which is preliminary data.</text>
</comment>
<feature type="compositionally biased region" description="Low complexity" evidence="2">
    <location>
        <begin position="198"/>
        <end position="209"/>
    </location>
</feature>
<feature type="region of interest" description="Disordered" evidence="2">
    <location>
        <begin position="198"/>
        <end position="304"/>
    </location>
</feature>
<dbReference type="SUPFAM" id="SSF51735">
    <property type="entry name" value="NAD(P)-binding Rossmann-fold domains"/>
    <property type="match status" value="1"/>
</dbReference>
<evidence type="ECO:0000256" key="2">
    <source>
        <dbReference type="SAM" id="MobiDB-lite"/>
    </source>
</evidence>
<evidence type="ECO:0000313" key="4">
    <source>
        <dbReference type="EMBL" id="GID13437.1"/>
    </source>
</evidence>
<accession>A0A8J3JBD5</accession>
<organism evidence="4 5">
    <name type="scientific">Actinocatenispora rupis</name>
    <dbReference type="NCBI Taxonomy" id="519421"/>
    <lineage>
        <taxon>Bacteria</taxon>
        <taxon>Bacillati</taxon>
        <taxon>Actinomycetota</taxon>
        <taxon>Actinomycetes</taxon>
        <taxon>Micromonosporales</taxon>
        <taxon>Micromonosporaceae</taxon>
        <taxon>Actinocatenispora</taxon>
    </lineage>
</organism>
<dbReference type="PRINTS" id="PR00080">
    <property type="entry name" value="SDRFAMILY"/>
</dbReference>
<comment type="similarity">
    <text evidence="1">Belongs to the short-chain dehydrogenases/reductases (SDR) family.</text>
</comment>
<sequence length="568" mass="59488">MTEKVALVTGASRAIGLGVAVARALGEQGHRTIVTARDGARAEEHAATLRSEGFSAEGLRLDLADTGDFGRVAEHVTRAHGRLDVLVNNASCMPDMDVASMLDADIGYVRTALDVNVVGVWALVQAMSPLLRAAPAARVVNVSSGAYQQIAAGADLPGQVGAPAYSMSKYVLNVLTASLATAFRGTGVLVNAVDRGGSTRTRSSVWTRRTGPRPRAPRGSRGRRRCPTAGPAAVCSPTASASPDGEDRRWQRAKGRLPAWRWGPVRRPGESAGRVPCAAAGHPGQLVRSRTISRQRPRPETQQAPVVQKVRIRYAKRGRLAFTSHRDFARALERAVRRANVPIAYSSGFSPHPRISYASAAPTGVASEAEYLEMGLQAPMDVEDLRAALDAALPPGLDVLEAVVAHGSDFADRMSASHWRIALSGVDDATAAAAVAAFLAAEEVPVERMTKSGRRTMDSRSPVLSLRTVTDGGDAGTDPAAGVGNTTTVPTAGSTAVPCAILDLVVRHVTPSVRPDDVLAGLHAVAALEPPVPPKVTRLAQGTLTGQGEITDPLVADRDRAVSGTPST</sequence>
<dbReference type="Gene3D" id="3.40.50.720">
    <property type="entry name" value="NAD(P)-binding Rossmann-like Domain"/>
    <property type="match status" value="1"/>
</dbReference>
<name>A0A8J3JBD5_9ACTN</name>
<dbReference type="Pfam" id="PF10105">
    <property type="entry name" value="DUF2344"/>
    <property type="match status" value="1"/>
</dbReference>
<feature type="domain" description="DUF2344" evidence="3">
    <location>
        <begin position="309"/>
        <end position="515"/>
    </location>
</feature>
<gene>
    <name evidence="4" type="ORF">Aru02nite_43260</name>
</gene>